<dbReference type="PANTHER" id="PTHR37539:SF1">
    <property type="entry name" value="ER-BOUND OXYGENASE MPAB_MPAB'_RUBBER OXYGENASE CATALYTIC DOMAIN-CONTAINING PROTEIN"/>
    <property type="match status" value="1"/>
</dbReference>
<dbReference type="PANTHER" id="PTHR37539">
    <property type="entry name" value="SECRETED PROTEIN-RELATED"/>
    <property type="match status" value="1"/>
</dbReference>
<evidence type="ECO:0000313" key="3">
    <source>
        <dbReference type="Proteomes" id="UP000714380"/>
    </source>
</evidence>
<dbReference type="Pfam" id="PF09995">
    <property type="entry name" value="MPAB_Lcp_cat"/>
    <property type="match status" value="1"/>
</dbReference>
<gene>
    <name evidence="2" type="ORF">I9W95_10260</name>
</gene>
<protein>
    <submittedName>
        <fullName evidence="2">DUF2236 domain-containing protein</fullName>
    </submittedName>
</protein>
<organism evidence="2 3">
    <name type="scientific">Thalassolituus marinus</name>
    <dbReference type="NCBI Taxonomy" id="671053"/>
    <lineage>
        <taxon>Bacteria</taxon>
        <taxon>Pseudomonadati</taxon>
        <taxon>Pseudomonadota</taxon>
        <taxon>Gammaproteobacteria</taxon>
        <taxon>Oceanospirillales</taxon>
        <taxon>Oceanospirillaceae</taxon>
        <taxon>Thalassolituus</taxon>
    </lineage>
</organism>
<feature type="domain" description="ER-bound oxygenase mpaB/mpaB'/Rubber oxygenase catalytic" evidence="1">
    <location>
        <begin position="138"/>
        <end position="348"/>
    </location>
</feature>
<sequence>MTYPDRFVFLQQLNTWRGRKTAWGLKLLLGRYPAPSRALLDQVASSYHRSDELGDRVAEELFSNPQLRERGIHPHQLLKKAVEEGSDILDDTTPALREMLQQAETPPLWLEQEKLTLACEVIHRSGRFAMYALGDFALLGGYANSDIIKPLAFTGALNGNSSFDRVSETTSFWFDVTTPGGLEPGSAGYSSAVKVRVMHALVRQRLLKHPQWNSEQWGLPINQGDAVATNVAFSMMMIAGLAMLGWRLNDRELEAVLHLWRYVAYLMGDDWTLLPVNRQQGVDWLYIIALGSRVNPDQDCLELAHSYLEAFREVPGNRFYQSYVYWFHRAYANWFIPADIRRVLNIPKAPLLSLLPVLQFPFIRLLDVLAHRIPWVDRWLQRFGRSGQQFIVSSRLQGRDVTFADKGTMVR</sequence>
<proteinExistence type="predicted"/>
<evidence type="ECO:0000313" key="2">
    <source>
        <dbReference type="EMBL" id="MCA6063992.1"/>
    </source>
</evidence>
<dbReference type="InterPro" id="IPR037473">
    <property type="entry name" value="Lcp-like"/>
</dbReference>
<name>A0ABS7ZS74_9GAMM</name>
<dbReference type="RefSeq" id="WP_225674530.1">
    <property type="nucleotide sequence ID" value="NZ_JAEDAH010000050.1"/>
</dbReference>
<comment type="caution">
    <text evidence="2">The sequence shown here is derived from an EMBL/GenBank/DDBJ whole genome shotgun (WGS) entry which is preliminary data.</text>
</comment>
<keyword evidence="3" id="KW-1185">Reference proteome</keyword>
<evidence type="ECO:0000259" key="1">
    <source>
        <dbReference type="Pfam" id="PF09995"/>
    </source>
</evidence>
<reference evidence="2 3" key="1">
    <citation type="submission" date="2020-12" db="EMBL/GenBank/DDBJ databases">
        <title>Novel Thalassolituus-related marine hydrocarbonoclastic bacteria mediated algae-derived hydrocarbons mineralization in twilight zone of the northern South China Sea.</title>
        <authorList>
            <person name="Dong C."/>
        </authorList>
    </citation>
    <scope>NUCLEOTIDE SEQUENCE [LARGE SCALE GENOMIC DNA]</scope>
    <source>
        <strain evidence="2 3">IMCC1826</strain>
    </source>
</reference>
<dbReference type="Proteomes" id="UP000714380">
    <property type="component" value="Unassembled WGS sequence"/>
</dbReference>
<dbReference type="EMBL" id="JAEDAH010000050">
    <property type="protein sequence ID" value="MCA6063992.1"/>
    <property type="molecule type" value="Genomic_DNA"/>
</dbReference>
<dbReference type="InterPro" id="IPR018713">
    <property type="entry name" value="MPAB/Lcp_cat_dom"/>
</dbReference>
<accession>A0ABS7ZS74</accession>